<dbReference type="InterPro" id="IPR011990">
    <property type="entry name" value="TPR-like_helical_dom_sf"/>
</dbReference>
<proteinExistence type="predicted"/>
<gene>
    <name evidence="5" type="ORF">A3F86_02370</name>
</gene>
<feature type="repeat" description="TPR" evidence="3">
    <location>
        <begin position="246"/>
        <end position="279"/>
    </location>
</feature>
<organism evidence="5 6">
    <name type="scientific">candidate division WOR-1 bacterium RIFCSPLOWO2_12_FULL_45_9</name>
    <dbReference type="NCBI Taxonomy" id="1802568"/>
    <lineage>
        <taxon>Bacteria</taxon>
        <taxon>Bacillati</taxon>
        <taxon>Saganbacteria</taxon>
    </lineage>
</organism>
<dbReference type="PROSITE" id="PS50005">
    <property type="entry name" value="TPR"/>
    <property type="match status" value="3"/>
</dbReference>
<keyword evidence="4" id="KW-0732">Signal</keyword>
<dbReference type="Pfam" id="PF14559">
    <property type="entry name" value="TPR_19"/>
    <property type="match status" value="1"/>
</dbReference>
<name>A0A1F4RPF1_UNCSA</name>
<feature type="repeat" description="TPR" evidence="3">
    <location>
        <begin position="290"/>
        <end position="323"/>
    </location>
</feature>
<evidence type="ECO:0000256" key="2">
    <source>
        <dbReference type="ARBA" id="ARBA00022803"/>
    </source>
</evidence>
<dbReference type="STRING" id="1802568.A3F86_02370"/>
<evidence type="ECO:0000256" key="3">
    <source>
        <dbReference type="PROSITE-ProRule" id="PRU00339"/>
    </source>
</evidence>
<feature type="signal peptide" evidence="4">
    <location>
        <begin position="1"/>
        <end position="20"/>
    </location>
</feature>
<dbReference type="SUPFAM" id="SSF48452">
    <property type="entry name" value="TPR-like"/>
    <property type="match status" value="1"/>
</dbReference>
<protein>
    <submittedName>
        <fullName evidence="5">Uncharacterized protein</fullName>
    </submittedName>
</protein>
<dbReference type="AlphaFoldDB" id="A0A1F4RPF1"/>
<keyword evidence="2 3" id="KW-0802">TPR repeat</keyword>
<reference evidence="5 6" key="1">
    <citation type="journal article" date="2016" name="Nat. Commun.">
        <title>Thousands of microbial genomes shed light on interconnected biogeochemical processes in an aquifer system.</title>
        <authorList>
            <person name="Anantharaman K."/>
            <person name="Brown C.T."/>
            <person name="Hug L.A."/>
            <person name="Sharon I."/>
            <person name="Castelle C.J."/>
            <person name="Probst A.J."/>
            <person name="Thomas B.C."/>
            <person name="Singh A."/>
            <person name="Wilkins M.J."/>
            <person name="Karaoz U."/>
            <person name="Brodie E.L."/>
            <person name="Williams K.H."/>
            <person name="Hubbard S.S."/>
            <person name="Banfield J.F."/>
        </authorList>
    </citation>
    <scope>NUCLEOTIDE SEQUENCE [LARGE SCALE GENOMIC DNA]</scope>
</reference>
<evidence type="ECO:0000256" key="1">
    <source>
        <dbReference type="ARBA" id="ARBA00022737"/>
    </source>
</evidence>
<dbReference type="SMART" id="SM00028">
    <property type="entry name" value="TPR"/>
    <property type="match status" value="4"/>
</dbReference>
<dbReference type="Proteomes" id="UP000179095">
    <property type="component" value="Unassembled WGS sequence"/>
</dbReference>
<sequence length="507" mass="55491">MRKIAVWVFVLVLATMAAGADQSGISREDLSMKAGASEPGEALSLVWVEAYVYPKEVKEDRVISLGVRVTTKLEAVEATFDFNEKKVALTSQDGLSWSGAYQIPDGVEPGLHVARYGIIGVKGRILRTVDFFVKQGSQLSAAGNNIAEGEIVKSRNWPLTVTATGAALVDGKVRILNRGHKVIGVSKVSGYQVILEDGSEAWLPMSMVNNLLDDYYKYGYQSYQAGDYLAAIDYYKNTIAMDSDFANGYFGLARSYYKDGDLEGAYRSLMQATRRDDHNMEYKLLANTLAGEYFTTARSKFNDNRFNEAVAAYQKVLQLKPSSTSSWINLGKCYVELGLALEADESWREAFKLSPEDTEIHALLRLDTDSVAIAGGEIKKQTVARVIASKAKAVAAVIAKKEMLSAKVSNLPPVISDDTVALVKGEKTKKGTSVKSAVQSVVALTKSLGTPVKEKGWQTSKSGKSYLVRFLCEQGTGVIEAFEWLVDVDTKHVSASNANARLLMDRW</sequence>
<dbReference type="InterPro" id="IPR051012">
    <property type="entry name" value="CellSynth/LPSAsmb/PSIAsmb"/>
</dbReference>
<dbReference type="PANTHER" id="PTHR45586">
    <property type="entry name" value="TPR REPEAT-CONTAINING PROTEIN PA4667"/>
    <property type="match status" value="1"/>
</dbReference>
<dbReference type="Pfam" id="PF13432">
    <property type="entry name" value="TPR_16"/>
    <property type="match status" value="1"/>
</dbReference>
<evidence type="ECO:0000256" key="4">
    <source>
        <dbReference type="SAM" id="SignalP"/>
    </source>
</evidence>
<dbReference type="PANTHER" id="PTHR45586:SF15">
    <property type="entry name" value="TPR REPEAT-CONTAINING PROTEIN YPIA"/>
    <property type="match status" value="1"/>
</dbReference>
<evidence type="ECO:0000313" key="5">
    <source>
        <dbReference type="EMBL" id="OGC10051.1"/>
    </source>
</evidence>
<feature type="repeat" description="TPR" evidence="3">
    <location>
        <begin position="324"/>
        <end position="357"/>
    </location>
</feature>
<accession>A0A1F4RPF1</accession>
<dbReference type="InterPro" id="IPR019734">
    <property type="entry name" value="TPR_rpt"/>
</dbReference>
<dbReference type="EMBL" id="METQ01000005">
    <property type="protein sequence ID" value="OGC10051.1"/>
    <property type="molecule type" value="Genomic_DNA"/>
</dbReference>
<keyword evidence="1" id="KW-0677">Repeat</keyword>
<dbReference type="Gene3D" id="1.25.40.10">
    <property type="entry name" value="Tetratricopeptide repeat domain"/>
    <property type="match status" value="2"/>
</dbReference>
<evidence type="ECO:0000313" key="6">
    <source>
        <dbReference type="Proteomes" id="UP000179095"/>
    </source>
</evidence>
<feature type="chain" id="PRO_5009514313" evidence="4">
    <location>
        <begin position="21"/>
        <end position="507"/>
    </location>
</feature>
<comment type="caution">
    <text evidence="5">The sequence shown here is derived from an EMBL/GenBank/DDBJ whole genome shotgun (WGS) entry which is preliminary data.</text>
</comment>